<reference evidence="1" key="1">
    <citation type="submission" date="2014-05" db="EMBL/GenBank/DDBJ databases">
        <authorList>
            <person name="Chronopoulou M."/>
        </authorList>
    </citation>
    <scope>NUCLEOTIDE SEQUENCE</scope>
    <source>
        <tissue evidence="1">Whole organism</tissue>
    </source>
</reference>
<accession>A0A0K2T8U7</accession>
<evidence type="ECO:0000313" key="1">
    <source>
        <dbReference type="EMBL" id="CDW22002.1"/>
    </source>
</evidence>
<name>A0A0K2T8U7_LEPSM</name>
<organism evidence="1">
    <name type="scientific">Lepeophtheirus salmonis</name>
    <name type="common">Salmon louse</name>
    <name type="synonym">Caligus salmonis</name>
    <dbReference type="NCBI Taxonomy" id="72036"/>
    <lineage>
        <taxon>Eukaryota</taxon>
        <taxon>Metazoa</taxon>
        <taxon>Ecdysozoa</taxon>
        <taxon>Arthropoda</taxon>
        <taxon>Crustacea</taxon>
        <taxon>Multicrustacea</taxon>
        <taxon>Hexanauplia</taxon>
        <taxon>Copepoda</taxon>
        <taxon>Siphonostomatoida</taxon>
        <taxon>Caligidae</taxon>
        <taxon>Lepeophtheirus</taxon>
    </lineage>
</organism>
<dbReference type="EMBL" id="HACA01004641">
    <property type="protein sequence ID" value="CDW22002.1"/>
    <property type="molecule type" value="Transcribed_RNA"/>
</dbReference>
<proteinExistence type="predicted"/>
<sequence length="120" mass="13688">MLLTAACRGHTGKRTPFTPLSHCETITPSRKMNPDPRNSKCHTVFTILSSNSTPKAGFESLKSGKEGRKSMTLNREFINELINICFLAEELKKSNFILRGKNEFQHLKYIFSLWKSVLQI</sequence>
<dbReference type="AlphaFoldDB" id="A0A0K2T8U7"/>
<protein>
    <submittedName>
        <fullName evidence="1">Uncharacterized protein</fullName>
    </submittedName>
</protein>